<sequence length="127" mass="14339">MSLFDLSQGMTLYPQELVNVRFSGDTNPMELDIVKQAVIDAETELADKGRVLLRKSGTEPLIRVMVEGEDGELVLAWRIESPMWLKKTAKTKNGHLGDHFLYSNSASYYFCLAFILVELHCRVRGCA</sequence>
<dbReference type="InterPro" id="IPR005843">
    <property type="entry name" value="A-D-PHexomutase_C"/>
</dbReference>
<organism evidence="6 7">
    <name type="scientific">Vibrio ishigakensis</name>
    <dbReference type="NCBI Taxonomy" id="1481914"/>
    <lineage>
        <taxon>Bacteria</taxon>
        <taxon>Pseudomonadati</taxon>
        <taxon>Pseudomonadota</taxon>
        <taxon>Gammaproteobacteria</taxon>
        <taxon>Vibrionales</taxon>
        <taxon>Vibrionaceae</taxon>
        <taxon>Vibrio</taxon>
    </lineage>
</organism>
<keyword evidence="1" id="KW-0597">Phosphoprotein</keyword>
<dbReference type="Proteomes" id="UP000031671">
    <property type="component" value="Unassembled WGS sequence"/>
</dbReference>
<keyword evidence="7" id="KW-1185">Reference proteome</keyword>
<dbReference type="EMBL" id="BBRZ01000021">
    <property type="protein sequence ID" value="GAM55942.1"/>
    <property type="molecule type" value="Genomic_DNA"/>
</dbReference>
<name>A0A0B8NUI7_9VIBR</name>
<dbReference type="Gene3D" id="3.30.310.50">
    <property type="entry name" value="Alpha-D-phosphohexomutase, C-terminal domain"/>
    <property type="match status" value="1"/>
</dbReference>
<dbReference type="EC" id="5.4.2.10" evidence="6"/>
<feature type="domain" description="Alpha-D-phosphohexomutase C-terminal" evidence="5">
    <location>
        <begin position="17"/>
        <end position="75"/>
    </location>
</feature>
<proteinExistence type="predicted"/>
<comment type="caution">
    <text evidence="6">The sequence shown here is derived from an EMBL/GenBank/DDBJ whole genome shotgun (WGS) entry which is preliminary data.</text>
</comment>
<evidence type="ECO:0000256" key="4">
    <source>
        <dbReference type="ARBA" id="ARBA00023235"/>
    </source>
</evidence>
<reference evidence="6 7" key="2">
    <citation type="submission" date="2015-01" db="EMBL/GenBank/DDBJ databases">
        <authorList>
            <consortium name="NBRP consortium"/>
            <person name="Sawabe T."/>
            <person name="Meirelles P."/>
            <person name="Feng G."/>
            <person name="Sayaka M."/>
            <person name="Hattori M."/>
            <person name="Ohkuma M."/>
        </authorList>
    </citation>
    <scope>NUCLEOTIDE SEQUENCE [LARGE SCALE GENOMIC DNA]</scope>
    <source>
        <strain evidence="7">JCM 19231</strain>
    </source>
</reference>
<protein>
    <submittedName>
        <fullName evidence="6">Phosphoglucosamine mutase</fullName>
        <ecNumber evidence="6">5.4.2.10</ecNumber>
    </submittedName>
</protein>
<evidence type="ECO:0000313" key="6">
    <source>
        <dbReference type="EMBL" id="GAM55942.1"/>
    </source>
</evidence>
<evidence type="ECO:0000259" key="5">
    <source>
        <dbReference type="Pfam" id="PF00408"/>
    </source>
</evidence>
<keyword evidence="3" id="KW-0460">Magnesium</keyword>
<evidence type="ECO:0000256" key="2">
    <source>
        <dbReference type="ARBA" id="ARBA00022723"/>
    </source>
</evidence>
<gene>
    <name evidence="6" type="ORF">JCM19231_4930</name>
</gene>
<evidence type="ECO:0000256" key="3">
    <source>
        <dbReference type="ARBA" id="ARBA00022842"/>
    </source>
</evidence>
<keyword evidence="4 6" id="KW-0413">Isomerase</keyword>
<dbReference type="SUPFAM" id="SSF55957">
    <property type="entry name" value="Phosphoglucomutase, C-terminal domain"/>
    <property type="match status" value="1"/>
</dbReference>
<dbReference type="GO" id="GO:0046872">
    <property type="term" value="F:metal ion binding"/>
    <property type="evidence" value="ECO:0007669"/>
    <property type="project" value="UniProtKB-KW"/>
</dbReference>
<evidence type="ECO:0000256" key="1">
    <source>
        <dbReference type="ARBA" id="ARBA00022553"/>
    </source>
</evidence>
<dbReference type="FunFam" id="3.30.310.50:FF:000001">
    <property type="entry name" value="Phosphoglucosamine mutase"/>
    <property type="match status" value="1"/>
</dbReference>
<accession>A0A0B8NUI7</accession>
<dbReference type="AlphaFoldDB" id="A0A0B8NUI7"/>
<keyword evidence="2" id="KW-0479">Metal-binding</keyword>
<dbReference type="InterPro" id="IPR036900">
    <property type="entry name" value="A-D-PHexomutase_C_sf"/>
</dbReference>
<evidence type="ECO:0000313" key="7">
    <source>
        <dbReference type="Proteomes" id="UP000031671"/>
    </source>
</evidence>
<dbReference type="Pfam" id="PF00408">
    <property type="entry name" value="PGM_PMM_IV"/>
    <property type="match status" value="1"/>
</dbReference>
<reference evidence="6 7" key="1">
    <citation type="submission" date="2015-01" db="EMBL/GenBank/DDBJ databases">
        <title>Vibrio sp. C1 JCM 19231 whole genome shotgun sequence.</title>
        <authorList>
            <person name="Sawabe T."/>
            <person name="Meirelles P."/>
            <person name="Feng G."/>
            <person name="Sayaka M."/>
            <person name="Hattori M."/>
            <person name="Ohkuma M."/>
        </authorList>
    </citation>
    <scope>NUCLEOTIDE SEQUENCE [LARGE SCALE GENOMIC DNA]</scope>
    <source>
        <strain evidence="7">JCM 19231</strain>
    </source>
</reference>
<dbReference type="GO" id="GO:0008966">
    <property type="term" value="F:phosphoglucosamine mutase activity"/>
    <property type="evidence" value="ECO:0007669"/>
    <property type="project" value="UniProtKB-EC"/>
</dbReference>